<evidence type="ECO:0000313" key="2">
    <source>
        <dbReference type="WBParaSite" id="L893_g31522.t1"/>
    </source>
</evidence>
<organism evidence="1 2">
    <name type="scientific">Steinernema glaseri</name>
    <dbReference type="NCBI Taxonomy" id="37863"/>
    <lineage>
        <taxon>Eukaryota</taxon>
        <taxon>Metazoa</taxon>
        <taxon>Ecdysozoa</taxon>
        <taxon>Nematoda</taxon>
        <taxon>Chromadorea</taxon>
        <taxon>Rhabditida</taxon>
        <taxon>Tylenchina</taxon>
        <taxon>Panagrolaimomorpha</taxon>
        <taxon>Strongyloidoidea</taxon>
        <taxon>Steinernematidae</taxon>
        <taxon>Steinernema</taxon>
    </lineage>
</organism>
<accession>A0A1I8A121</accession>
<dbReference type="AlphaFoldDB" id="A0A1I8A121"/>
<reference evidence="2" key="1">
    <citation type="submission" date="2016-11" db="UniProtKB">
        <authorList>
            <consortium name="WormBaseParasite"/>
        </authorList>
    </citation>
    <scope>IDENTIFICATION</scope>
</reference>
<evidence type="ECO:0000313" key="1">
    <source>
        <dbReference type="Proteomes" id="UP000095287"/>
    </source>
</evidence>
<name>A0A1I8A121_9BILA</name>
<keyword evidence="1" id="KW-1185">Reference proteome</keyword>
<dbReference type="Proteomes" id="UP000095287">
    <property type="component" value="Unplaced"/>
</dbReference>
<protein>
    <submittedName>
        <fullName evidence="2">Uncharacterized protein</fullName>
    </submittedName>
</protein>
<dbReference type="WBParaSite" id="L893_g31522.t1">
    <property type="protein sequence ID" value="L893_g31522.t1"/>
    <property type="gene ID" value="L893_g31522"/>
</dbReference>
<proteinExistence type="predicted"/>
<sequence>MVEVSVYVYSHRDREEQQRGAVEACWAHNPENMRGGGVVKKQRERFFGDEAGRTECVNGVIEGRENDRTMFLNCGYNNDLGSFVFHQSFKQDQKGESLLGKAISGG</sequence>